<name>A0A1E4RLP4_9ASCO</name>
<dbReference type="GeneID" id="30994226"/>
<keyword evidence="5" id="KW-1185">Reference proteome</keyword>
<dbReference type="PROSITE" id="PS50086">
    <property type="entry name" value="TBC_RABGAP"/>
    <property type="match status" value="1"/>
</dbReference>
<dbReference type="PANTHER" id="PTHR20913">
    <property type="entry name" value="TBC1 DOMAIN FAMILY MEMBER 20/GTPASE"/>
    <property type="match status" value="1"/>
</dbReference>
<dbReference type="AlphaFoldDB" id="A0A1E4RLP4"/>
<dbReference type="InterPro" id="IPR045913">
    <property type="entry name" value="TBC20/Gyp8-like"/>
</dbReference>
<feature type="transmembrane region" description="Helical" evidence="2">
    <location>
        <begin position="561"/>
        <end position="580"/>
    </location>
</feature>
<organism evidence="4 5">
    <name type="scientific">Hyphopichia burtonii NRRL Y-1933</name>
    <dbReference type="NCBI Taxonomy" id="984485"/>
    <lineage>
        <taxon>Eukaryota</taxon>
        <taxon>Fungi</taxon>
        <taxon>Dikarya</taxon>
        <taxon>Ascomycota</taxon>
        <taxon>Saccharomycotina</taxon>
        <taxon>Pichiomycetes</taxon>
        <taxon>Debaryomycetaceae</taxon>
        <taxon>Hyphopichia</taxon>
    </lineage>
</organism>
<protein>
    <recommendedName>
        <fullName evidence="3">Rab-GAP TBC domain-containing protein</fullName>
    </recommendedName>
</protein>
<dbReference type="Gene3D" id="1.10.472.80">
    <property type="entry name" value="Ypt/Rab-GAP domain of gyp1p, domain 3"/>
    <property type="match status" value="1"/>
</dbReference>
<keyword evidence="2" id="KW-1133">Transmembrane helix</keyword>
<dbReference type="InterPro" id="IPR035969">
    <property type="entry name" value="Rab-GAP_TBC_sf"/>
</dbReference>
<keyword evidence="1" id="KW-0343">GTPase activation</keyword>
<dbReference type="Proteomes" id="UP000095085">
    <property type="component" value="Unassembled WGS sequence"/>
</dbReference>
<dbReference type="SUPFAM" id="SSF47923">
    <property type="entry name" value="Ypt/Rab-GAP domain of gyp1p"/>
    <property type="match status" value="1"/>
</dbReference>
<evidence type="ECO:0000256" key="2">
    <source>
        <dbReference type="SAM" id="Phobius"/>
    </source>
</evidence>
<evidence type="ECO:0000313" key="5">
    <source>
        <dbReference type="Proteomes" id="UP000095085"/>
    </source>
</evidence>
<evidence type="ECO:0000313" key="4">
    <source>
        <dbReference type="EMBL" id="ODV68188.1"/>
    </source>
</evidence>
<evidence type="ECO:0000259" key="3">
    <source>
        <dbReference type="PROSITE" id="PS50086"/>
    </source>
</evidence>
<sequence length="649" mass="73858">MPATASSNSTLLNQLHPDWVDMDIENLGKSFYNSEYLPLSNTIKSLKAKTLQEALLNQQEDILIEYLQSTEGLINNRIRSKVWPILLGLKQNQDDSVDLDSNVAEDYIASFLLEDLDFNDLPPHRDEDQIKLDIQRSFTILSHAQSFLQQSQAESYTTMYSNSDIEELRKKLMSLIIKVLRKYPSLHYYQGYHDIASIILLVCYDNGQQSQPKVNEELAFLLLEKLSVFHLRDFMITDINLSVDHLKLIPTLLECIDSKLFGLLMQASNIYIATDGLYYDYTFYQALSSILTFFSHDINNLHHLLVIWDFSLAQNSVLANIYIYVSFLLHYKEKIFEELNISHILASDEDCFDFSNVDADLLHTLISPASLFSDLTDADLIKILNKTKELIKDYPINELENTSRTFKLWFNDLNKHSVLLNTSDINTDRIAKNEKYDSLLKNATHQEFPEDLSALIKSQDEEMVLQTKYDASVQQRIFEQQESLATSMSSVCDDDLNSSYPLLSSSLSSLSSASSSINTKIVTTSSLLFKKLFSVPSHESDENKSHDVTKRNRNLSLFSNITKISFTIGLIGFLLHFLLVRNHPRVLRLIPLNEITNELSSKSMNMAAGVGNNLGKLFNYIATYGVVNRGLHMGQLGLGNIREGVYGPP</sequence>
<keyword evidence="2" id="KW-0472">Membrane</keyword>
<dbReference type="SMART" id="SM00164">
    <property type="entry name" value="TBC"/>
    <property type="match status" value="1"/>
</dbReference>
<dbReference type="InterPro" id="IPR000195">
    <property type="entry name" value="Rab-GAP-TBC_dom"/>
</dbReference>
<dbReference type="PANTHER" id="PTHR20913:SF7">
    <property type="entry name" value="RE60063P"/>
    <property type="match status" value="1"/>
</dbReference>
<accession>A0A1E4RLP4</accession>
<dbReference type="GO" id="GO:0005096">
    <property type="term" value="F:GTPase activator activity"/>
    <property type="evidence" value="ECO:0007669"/>
    <property type="project" value="UniProtKB-KW"/>
</dbReference>
<reference evidence="5" key="1">
    <citation type="submission" date="2016-05" db="EMBL/GenBank/DDBJ databases">
        <title>Comparative genomics of biotechnologically important yeasts.</title>
        <authorList>
            <consortium name="DOE Joint Genome Institute"/>
            <person name="Riley R."/>
            <person name="Haridas S."/>
            <person name="Wolfe K.H."/>
            <person name="Lopes M.R."/>
            <person name="Hittinger C.T."/>
            <person name="Goker M."/>
            <person name="Salamov A."/>
            <person name="Wisecaver J."/>
            <person name="Long T.M."/>
            <person name="Aerts A.L."/>
            <person name="Barry K."/>
            <person name="Choi C."/>
            <person name="Clum A."/>
            <person name="Coughlan A.Y."/>
            <person name="Deshpande S."/>
            <person name="Douglass A.P."/>
            <person name="Hanson S.J."/>
            <person name="Klenk H.-P."/>
            <person name="Labutti K."/>
            <person name="Lapidus A."/>
            <person name="Lindquist E."/>
            <person name="Lipzen A."/>
            <person name="Meier-Kolthoff J.P."/>
            <person name="Ohm R.A."/>
            <person name="Otillar R.P."/>
            <person name="Pangilinan J."/>
            <person name="Peng Y."/>
            <person name="Rokas A."/>
            <person name="Rosa C.A."/>
            <person name="Scheuner C."/>
            <person name="Sibirny A.A."/>
            <person name="Slot J.C."/>
            <person name="Stielow J.B."/>
            <person name="Sun H."/>
            <person name="Kurtzman C.P."/>
            <person name="Blackwell M."/>
            <person name="Grigoriev I.V."/>
            <person name="Jeffries T.W."/>
        </authorList>
    </citation>
    <scope>NUCLEOTIDE SEQUENCE [LARGE SCALE GENOMIC DNA]</scope>
    <source>
        <strain evidence="5">NRRL Y-1933</strain>
    </source>
</reference>
<evidence type="ECO:0000256" key="1">
    <source>
        <dbReference type="ARBA" id="ARBA00022468"/>
    </source>
</evidence>
<dbReference type="GO" id="GO:0005789">
    <property type="term" value="C:endoplasmic reticulum membrane"/>
    <property type="evidence" value="ECO:0007669"/>
    <property type="project" value="TreeGrafter"/>
</dbReference>
<feature type="domain" description="Rab-GAP TBC" evidence="3">
    <location>
        <begin position="73"/>
        <end position="315"/>
    </location>
</feature>
<dbReference type="OrthoDB" id="206700at2759"/>
<proteinExistence type="predicted"/>
<dbReference type="Gene3D" id="1.10.8.1310">
    <property type="match status" value="1"/>
</dbReference>
<dbReference type="EMBL" id="KV454540">
    <property type="protein sequence ID" value="ODV68188.1"/>
    <property type="molecule type" value="Genomic_DNA"/>
</dbReference>
<dbReference type="STRING" id="984485.A0A1E4RLP4"/>
<dbReference type="RefSeq" id="XP_020077255.1">
    <property type="nucleotide sequence ID" value="XM_020219676.1"/>
</dbReference>
<dbReference type="GO" id="GO:0006888">
    <property type="term" value="P:endoplasmic reticulum to Golgi vesicle-mediated transport"/>
    <property type="evidence" value="ECO:0007669"/>
    <property type="project" value="TreeGrafter"/>
</dbReference>
<dbReference type="Pfam" id="PF00566">
    <property type="entry name" value="RabGAP-TBC"/>
    <property type="match status" value="1"/>
</dbReference>
<gene>
    <name evidence="4" type="ORF">HYPBUDRAFT_138477</name>
</gene>
<keyword evidence="2" id="KW-0812">Transmembrane</keyword>